<dbReference type="InterPro" id="IPR004097">
    <property type="entry name" value="DHHA2"/>
</dbReference>
<dbReference type="InterPro" id="IPR038763">
    <property type="entry name" value="DHH_sf"/>
</dbReference>
<protein>
    <recommendedName>
        <fullName evidence="2">DHHA2 domain-containing protein</fullName>
    </recommendedName>
</protein>
<name>A0A9P8LDD3_9PEZI</name>
<feature type="domain" description="DHHA2" evidence="2">
    <location>
        <begin position="145"/>
        <end position="183"/>
    </location>
</feature>
<sequence>MKGNLEEVYGPRVSGVIDHHEEENKVPSDTGPEPRIVEKSGSCTSLVTEYFRAGWDKLSAQAGLTFSDDGDGEQEIVTPIEEADAGKVYDAQVAKLALGAILIDTANLTATAKVTPHDTRAVEYLEAKIAAAPDGAKWDRSIFYEELNDAKHDMSDFSLEDILRRDYKEWVEADGKKLGMATI</sequence>
<evidence type="ECO:0000259" key="2">
    <source>
        <dbReference type="Pfam" id="PF02833"/>
    </source>
</evidence>
<accession>A0A9P8LDD3</accession>
<dbReference type="EMBL" id="JAGHQM010000426">
    <property type="protein sequence ID" value="KAH0562024.1"/>
    <property type="molecule type" value="Genomic_DNA"/>
</dbReference>
<comment type="caution">
    <text evidence="3">The sequence shown here is derived from an EMBL/GenBank/DDBJ whole genome shotgun (WGS) entry which is preliminary data.</text>
</comment>
<evidence type="ECO:0000313" key="3">
    <source>
        <dbReference type="EMBL" id="KAH0562024.1"/>
    </source>
</evidence>
<dbReference type="SUPFAM" id="SSF64182">
    <property type="entry name" value="DHH phosphoesterases"/>
    <property type="match status" value="1"/>
</dbReference>
<dbReference type="Pfam" id="PF02833">
    <property type="entry name" value="DHHA2"/>
    <property type="match status" value="1"/>
</dbReference>
<proteinExistence type="predicted"/>
<feature type="compositionally biased region" description="Basic and acidic residues" evidence="1">
    <location>
        <begin position="17"/>
        <end position="26"/>
    </location>
</feature>
<dbReference type="PANTHER" id="PTHR12112">
    <property type="entry name" value="BNIP - RELATED"/>
    <property type="match status" value="1"/>
</dbReference>
<evidence type="ECO:0000313" key="4">
    <source>
        <dbReference type="Proteomes" id="UP000750711"/>
    </source>
</evidence>
<dbReference type="GO" id="GO:0005737">
    <property type="term" value="C:cytoplasm"/>
    <property type="evidence" value="ECO:0007669"/>
    <property type="project" value="InterPro"/>
</dbReference>
<keyword evidence="4" id="KW-1185">Reference proteome</keyword>
<dbReference type="GO" id="GO:0004309">
    <property type="term" value="F:exopolyphosphatase activity"/>
    <property type="evidence" value="ECO:0007669"/>
    <property type="project" value="TreeGrafter"/>
</dbReference>
<evidence type="ECO:0000256" key="1">
    <source>
        <dbReference type="SAM" id="MobiDB-lite"/>
    </source>
</evidence>
<dbReference type="Proteomes" id="UP000750711">
    <property type="component" value="Unassembled WGS sequence"/>
</dbReference>
<reference evidence="3" key="1">
    <citation type="submission" date="2021-03" db="EMBL/GenBank/DDBJ databases">
        <title>Comparative genomics and phylogenomic investigation of the class Geoglossomycetes provide insights into ecological specialization and systematics.</title>
        <authorList>
            <person name="Melie T."/>
            <person name="Pirro S."/>
            <person name="Miller A.N."/>
            <person name="Quandt A."/>
        </authorList>
    </citation>
    <scope>NUCLEOTIDE SEQUENCE</scope>
    <source>
        <strain evidence="3">CAQ_001_2017</strain>
    </source>
</reference>
<dbReference type="PANTHER" id="PTHR12112:SF39">
    <property type="entry name" value="EG:152A3.5 PROTEIN (FBGN0003116_PN PROTEIN)"/>
    <property type="match status" value="1"/>
</dbReference>
<feature type="non-terminal residue" evidence="3">
    <location>
        <position position="183"/>
    </location>
</feature>
<dbReference type="Gene3D" id="3.90.1640.10">
    <property type="entry name" value="inorganic pyrophosphatase (n-terminal core)"/>
    <property type="match status" value="1"/>
</dbReference>
<gene>
    <name evidence="3" type="ORF">GP486_003269</name>
</gene>
<organism evidence="3 4">
    <name type="scientific">Trichoglossum hirsutum</name>
    <dbReference type="NCBI Taxonomy" id="265104"/>
    <lineage>
        <taxon>Eukaryota</taxon>
        <taxon>Fungi</taxon>
        <taxon>Dikarya</taxon>
        <taxon>Ascomycota</taxon>
        <taxon>Pezizomycotina</taxon>
        <taxon>Geoglossomycetes</taxon>
        <taxon>Geoglossales</taxon>
        <taxon>Geoglossaceae</taxon>
        <taxon>Trichoglossum</taxon>
    </lineage>
</organism>
<feature type="region of interest" description="Disordered" evidence="1">
    <location>
        <begin position="1"/>
        <end position="38"/>
    </location>
</feature>
<dbReference type="AlphaFoldDB" id="A0A9P8LDD3"/>